<accession>A0A401FZK7</accession>
<gene>
    <name evidence="1" type="ORF">DENIS_3383</name>
</gene>
<dbReference type="InterPro" id="IPR011852">
    <property type="entry name" value="TRAP_TAXI"/>
</dbReference>
<dbReference type="Proteomes" id="UP000288096">
    <property type="component" value="Unassembled WGS sequence"/>
</dbReference>
<dbReference type="PANTHER" id="PTHR42941:SF1">
    <property type="entry name" value="SLL1037 PROTEIN"/>
    <property type="match status" value="1"/>
</dbReference>
<evidence type="ECO:0000313" key="2">
    <source>
        <dbReference type="Proteomes" id="UP000288096"/>
    </source>
</evidence>
<proteinExistence type="predicted"/>
<sequence>MKKTSACIIIVIAVTLLFSVPFTGTCLAKNRFVSIGTGGTGGVYYPYGGGVAEIWNKYVDGVKAVAEVTGASVENTKLCHKGETLFGAIMSDVAYQAYQGTGKFEGKPKKILGMFVMYPNVFHMVAPKKLGMKDIGEIKGKKVSVGAPGSGTEFMSRLVLEQALGLDYEQFNPFRLSFTETANALKDNTVDVGIWAVAPPTSSIMDLATTHDIMILPFTEAQVRKITEKFPFYSGYTLPANLYKGQETDVYTPSVWNTFICNAELDEELVYKLTKAVFEHQAYLISIHPFAKNTTPENTVKHSVIPLHPGSVKYLKEKGLTVPENLIAK</sequence>
<reference evidence="2" key="2">
    <citation type="submission" date="2019-01" db="EMBL/GenBank/DDBJ databases">
        <title>Genome sequence of Desulfonema ishimotonii strain Tokyo 01.</title>
        <authorList>
            <person name="Fukui M."/>
        </authorList>
    </citation>
    <scope>NUCLEOTIDE SEQUENCE [LARGE SCALE GENOMIC DNA]</scope>
    <source>
        <strain evidence="2">Tokyo 01</strain>
    </source>
</reference>
<dbReference type="EMBL" id="BEXT01000001">
    <property type="protein sequence ID" value="GBC62411.1"/>
    <property type="molecule type" value="Genomic_DNA"/>
</dbReference>
<dbReference type="NCBIfam" id="TIGR02122">
    <property type="entry name" value="TRAP_TAXI"/>
    <property type="match status" value="1"/>
</dbReference>
<dbReference type="OrthoDB" id="9780180at2"/>
<organism evidence="1 2">
    <name type="scientific">Desulfonema ishimotonii</name>
    <dbReference type="NCBI Taxonomy" id="45657"/>
    <lineage>
        <taxon>Bacteria</taxon>
        <taxon>Pseudomonadati</taxon>
        <taxon>Thermodesulfobacteriota</taxon>
        <taxon>Desulfobacteria</taxon>
        <taxon>Desulfobacterales</taxon>
        <taxon>Desulfococcaceae</taxon>
        <taxon>Desulfonema</taxon>
    </lineage>
</organism>
<dbReference type="Gene3D" id="3.40.190.10">
    <property type="entry name" value="Periplasmic binding protein-like II"/>
    <property type="match status" value="2"/>
</dbReference>
<dbReference type="CDD" id="cd13520">
    <property type="entry name" value="PBP2_TAXI_TRAP"/>
    <property type="match status" value="1"/>
</dbReference>
<keyword evidence="2" id="KW-1185">Reference proteome</keyword>
<reference evidence="2" key="1">
    <citation type="submission" date="2017-11" db="EMBL/GenBank/DDBJ databases">
        <authorList>
            <person name="Watanabe M."/>
            <person name="Kojima H."/>
        </authorList>
    </citation>
    <scope>NUCLEOTIDE SEQUENCE [LARGE SCALE GENOMIC DNA]</scope>
    <source>
        <strain evidence="2">Tokyo 01</strain>
    </source>
</reference>
<dbReference type="SUPFAM" id="SSF53850">
    <property type="entry name" value="Periplasmic binding protein-like II"/>
    <property type="match status" value="1"/>
</dbReference>
<comment type="caution">
    <text evidence="1">The sequence shown here is derived from an EMBL/GenBank/DDBJ whole genome shotgun (WGS) entry which is preliminary data.</text>
</comment>
<protein>
    <submittedName>
        <fullName evidence="1">C4-dicarboxylate ABC transporter substrate-bindi ng protein</fullName>
    </submittedName>
</protein>
<evidence type="ECO:0000313" key="1">
    <source>
        <dbReference type="EMBL" id="GBC62411.1"/>
    </source>
</evidence>
<dbReference type="PANTHER" id="PTHR42941">
    <property type="entry name" value="SLL1037 PROTEIN"/>
    <property type="match status" value="1"/>
</dbReference>
<dbReference type="RefSeq" id="WP_124329579.1">
    <property type="nucleotide sequence ID" value="NZ_BEXT01000001.1"/>
</dbReference>
<name>A0A401FZK7_9BACT</name>
<dbReference type="Pfam" id="PF16868">
    <property type="entry name" value="NMT1_3"/>
    <property type="match status" value="1"/>
</dbReference>
<dbReference type="AlphaFoldDB" id="A0A401FZK7"/>